<dbReference type="SUPFAM" id="SSF52540">
    <property type="entry name" value="P-loop containing nucleoside triphosphate hydrolases"/>
    <property type="match status" value="1"/>
</dbReference>
<proteinExistence type="inferred from homology"/>
<dbReference type="KEGG" id="caml:H6X83_09085"/>
<keyword evidence="7" id="KW-0547">Nucleotide-binding</keyword>
<dbReference type="Pfam" id="PF02367">
    <property type="entry name" value="TsaE"/>
    <property type="match status" value="1"/>
</dbReference>
<sequence length="153" mass="16498">MTEKTVHQIKTASAAETEALGKHIAQKLQGGEVLALFGPMGMGKTAFTRGLAAGLGIEAGISSPTFALVHVYDGGRLPLYHFDMYRVEGWDDLSSTGYFDYLEDGGVLVIEWSENIEAALPPEAVYLTFARGTGDDDRIITIEAPSPEIFDSL</sequence>
<dbReference type="Proteomes" id="UP000516046">
    <property type="component" value="Chromosome"/>
</dbReference>
<accession>A0A7G9WEJ7</accession>
<dbReference type="InterPro" id="IPR027417">
    <property type="entry name" value="P-loop_NTPase"/>
</dbReference>
<dbReference type="InterPro" id="IPR003442">
    <property type="entry name" value="T6A_TsaE"/>
</dbReference>
<dbReference type="RefSeq" id="WP_212506177.1">
    <property type="nucleotide sequence ID" value="NZ_CP060696.1"/>
</dbReference>
<dbReference type="GO" id="GO:0002949">
    <property type="term" value="P:tRNA threonylcarbamoyladenosine modification"/>
    <property type="evidence" value="ECO:0007669"/>
    <property type="project" value="InterPro"/>
</dbReference>
<dbReference type="EMBL" id="CP060696">
    <property type="protein sequence ID" value="QNO17109.1"/>
    <property type="molecule type" value="Genomic_DNA"/>
</dbReference>
<evidence type="ECO:0000256" key="10">
    <source>
        <dbReference type="ARBA" id="ARBA00032441"/>
    </source>
</evidence>
<gene>
    <name evidence="11" type="primary">tsaE</name>
    <name evidence="11" type="ORF">H6X83_09085</name>
</gene>
<evidence type="ECO:0000256" key="4">
    <source>
        <dbReference type="ARBA" id="ARBA00022490"/>
    </source>
</evidence>
<evidence type="ECO:0000256" key="9">
    <source>
        <dbReference type="ARBA" id="ARBA00022842"/>
    </source>
</evidence>
<keyword evidence="8" id="KW-0067">ATP-binding</keyword>
<keyword evidence="9" id="KW-0460">Magnesium</keyword>
<evidence type="ECO:0000256" key="1">
    <source>
        <dbReference type="ARBA" id="ARBA00004496"/>
    </source>
</evidence>
<dbReference type="GO" id="GO:0005737">
    <property type="term" value="C:cytoplasm"/>
    <property type="evidence" value="ECO:0007669"/>
    <property type="project" value="UniProtKB-SubCell"/>
</dbReference>
<dbReference type="NCBIfam" id="TIGR00150">
    <property type="entry name" value="T6A_YjeE"/>
    <property type="match status" value="1"/>
</dbReference>
<evidence type="ECO:0000256" key="6">
    <source>
        <dbReference type="ARBA" id="ARBA00022723"/>
    </source>
</evidence>
<organism evidence="11 12">
    <name type="scientific">Caproicibacterium amylolyticum</name>
    <dbReference type="NCBI Taxonomy" id="2766537"/>
    <lineage>
        <taxon>Bacteria</taxon>
        <taxon>Bacillati</taxon>
        <taxon>Bacillota</taxon>
        <taxon>Clostridia</taxon>
        <taxon>Eubacteriales</taxon>
        <taxon>Oscillospiraceae</taxon>
        <taxon>Caproicibacterium</taxon>
    </lineage>
</organism>
<keyword evidence="11" id="KW-0808">Transferase</keyword>
<comment type="similarity">
    <text evidence="2">Belongs to the TsaE family.</text>
</comment>
<evidence type="ECO:0000313" key="11">
    <source>
        <dbReference type="EMBL" id="QNO17109.1"/>
    </source>
</evidence>
<evidence type="ECO:0000256" key="7">
    <source>
        <dbReference type="ARBA" id="ARBA00022741"/>
    </source>
</evidence>
<reference evidence="11 12" key="1">
    <citation type="submission" date="2020-08" db="EMBL/GenBank/DDBJ databases">
        <authorList>
            <person name="Ren C."/>
            <person name="Gu Y."/>
            <person name="Xu Y."/>
        </authorList>
    </citation>
    <scope>NUCLEOTIDE SEQUENCE [LARGE SCALE GENOMIC DNA]</scope>
    <source>
        <strain evidence="11 12">LBM18003</strain>
    </source>
</reference>
<keyword evidence="12" id="KW-1185">Reference proteome</keyword>
<keyword evidence="4" id="KW-0963">Cytoplasm</keyword>
<comment type="subcellular location">
    <subcellularLocation>
        <location evidence="1">Cytoplasm</location>
    </subcellularLocation>
</comment>
<dbReference type="AlphaFoldDB" id="A0A7G9WEJ7"/>
<name>A0A7G9WEJ7_9FIRM</name>
<dbReference type="PANTHER" id="PTHR33540:SF2">
    <property type="entry name" value="TRNA THREONYLCARBAMOYLADENOSINE BIOSYNTHESIS PROTEIN TSAE"/>
    <property type="match status" value="1"/>
</dbReference>
<evidence type="ECO:0000256" key="5">
    <source>
        <dbReference type="ARBA" id="ARBA00022694"/>
    </source>
</evidence>
<protein>
    <recommendedName>
        <fullName evidence="3">tRNA threonylcarbamoyladenosine biosynthesis protein TsaE</fullName>
    </recommendedName>
    <alternativeName>
        <fullName evidence="10">t(6)A37 threonylcarbamoyladenosine biosynthesis protein TsaE</fullName>
    </alternativeName>
</protein>
<evidence type="ECO:0000256" key="8">
    <source>
        <dbReference type="ARBA" id="ARBA00022840"/>
    </source>
</evidence>
<dbReference type="GO" id="GO:0005524">
    <property type="term" value="F:ATP binding"/>
    <property type="evidence" value="ECO:0007669"/>
    <property type="project" value="UniProtKB-KW"/>
</dbReference>
<dbReference type="GO" id="GO:0046872">
    <property type="term" value="F:metal ion binding"/>
    <property type="evidence" value="ECO:0007669"/>
    <property type="project" value="UniProtKB-KW"/>
</dbReference>
<dbReference type="PANTHER" id="PTHR33540">
    <property type="entry name" value="TRNA THREONYLCARBAMOYLADENOSINE BIOSYNTHESIS PROTEIN TSAE"/>
    <property type="match status" value="1"/>
</dbReference>
<dbReference type="GO" id="GO:0016740">
    <property type="term" value="F:transferase activity"/>
    <property type="evidence" value="ECO:0007669"/>
    <property type="project" value="UniProtKB-KW"/>
</dbReference>
<evidence type="ECO:0000256" key="3">
    <source>
        <dbReference type="ARBA" id="ARBA00019010"/>
    </source>
</evidence>
<evidence type="ECO:0000313" key="12">
    <source>
        <dbReference type="Proteomes" id="UP000516046"/>
    </source>
</evidence>
<keyword evidence="6" id="KW-0479">Metal-binding</keyword>
<dbReference type="Gene3D" id="3.40.50.300">
    <property type="entry name" value="P-loop containing nucleotide triphosphate hydrolases"/>
    <property type="match status" value="1"/>
</dbReference>
<keyword evidence="5" id="KW-0819">tRNA processing</keyword>
<evidence type="ECO:0000256" key="2">
    <source>
        <dbReference type="ARBA" id="ARBA00007599"/>
    </source>
</evidence>